<dbReference type="GO" id="GO:0005524">
    <property type="term" value="F:ATP binding"/>
    <property type="evidence" value="ECO:0007669"/>
    <property type="project" value="UniProtKB-KW"/>
</dbReference>
<evidence type="ECO:0000313" key="6">
    <source>
        <dbReference type="EMBL" id="THV22853.1"/>
    </source>
</evidence>
<dbReference type="EMBL" id="STGX01000023">
    <property type="protein sequence ID" value="THV22853.1"/>
    <property type="molecule type" value="Genomic_DNA"/>
</dbReference>
<organism evidence="6 7">
    <name type="scientific">Glycomyces paridis</name>
    <dbReference type="NCBI Taxonomy" id="2126555"/>
    <lineage>
        <taxon>Bacteria</taxon>
        <taxon>Bacillati</taxon>
        <taxon>Actinomycetota</taxon>
        <taxon>Actinomycetes</taxon>
        <taxon>Glycomycetales</taxon>
        <taxon>Glycomycetaceae</taxon>
        <taxon>Glycomyces</taxon>
    </lineage>
</organism>
<dbReference type="PROSITE" id="PS50893">
    <property type="entry name" value="ABC_TRANSPORTER_2"/>
    <property type="match status" value="2"/>
</dbReference>
<dbReference type="Pfam" id="PF00005">
    <property type="entry name" value="ABC_tran"/>
    <property type="match status" value="2"/>
</dbReference>
<keyword evidence="3" id="KW-0547">Nucleotide-binding</keyword>
<evidence type="ECO:0000256" key="3">
    <source>
        <dbReference type="ARBA" id="ARBA00022741"/>
    </source>
</evidence>
<dbReference type="InterPro" id="IPR003439">
    <property type="entry name" value="ABC_transporter-like_ATP-bd"/>
</dbReference>
<dbReference type="SUPFAM" id="SSF52540">
    <property type="entry name" value="P-loop containing nucleoside triphosphate hydrolases"/>
    <property type="match status" value="2"/>
</dbReference>
<evidence type="ECO:0000259" key="5">
    <source>
        <dbReference type="PROSITE" id="PS50893"/>
    </source>
</evidence>
<comment type="similarity">
    <text evidence="1">Belongs to the ABC transporter superfamily.</text>
</comment>
<dbReference type="Proteomes" id="UP000305792">
    <property type="component" value="Unassembled WGS sequence"/>
</dbReference>
<feature type="domain" description="ABC transporter" evidence="5">
    <location>
        <begin position="259"/>
        <end position="478"/>
    </location>
</feature>
<dbReference type="GO" id="GO:0042626">
    <property type="term" value="F:ATPase-coupled transmembrane transporter activity"/>
    <property type="evidence" value="ECO:0007669"/>
    <property type="project" value="TreeGrafter"/>
</dbReference>
<gene>
    <name evidence="6" type="ORF">E9998_23460</name>
</gene>
<proteinExistence type="inferred from homology"/>
<keyword evidence="7" id="KW-1185">Reference proteome</keyword>
<dbReference type="GO" id="GO:0043190">
    <property type="term" value="C:ATP-binding cassette (ABC) transporter complex"/>
    <property type="evidence" value="ECO:0007669"/>
    <property type="project" value="TreeGrafter"/>
</dbReference>
<keyword evidence="4 6" id="KW-0067">ATP-binding</keyword>
<dbReference type="GO" id="GO:0016887">
    <property type="term" value="F:ATP hydrolysis activity"/>
    <property type="evidence" value="ECO:0007669"/>
    <property type="project" value="InterPro"/>
</dbReference>
<dbReference type="InterPro" id="IPR017871">
    <property type="entry name" value="ABC_transporter-like_CS"/>
</dbReference>
<feature type="domain" description="ABC transporter" evidence="5">
    <location>
        <begin position="4"/>
        <end position="238"/>
    </location>
</feature>
<dbReference type="PANTHER" id="PTHR43553:SF24">
    <property type="entry name" value="ENERGY-COUPLING FACTOR TRANSPORTER ATP-BINDING PROTEIN ECFA1"/>
    <property type="match status" value="1"/>
</dbReference>
<dbReference type="AlphaFoldDB" id="A0A4S8NYP1"/>
<name>A0A4S8NYP1_9ACTN</name>
<evidence type="ECO:0000256" key="2">
    <source>
        <dbReference type="ARBA" id="ARBA00022448"/>
    </source>
</evidence>
<dbReference type="InterPro" id="IPR003593">
    <property type="entry name" value="AAA+_ATPase"/>
</dbReference>
<dbReference type="OrthoDB" id="501320at2"/>
<evidence type="ECO:0000313" key="7">
    <source>
        <dbReference type="Proteomes" id="UP000305792"/>
    </source>
</evidence>
<dbReference type="CDD" id="cd03225">
    <property type="entry name" value="ABC_cobalt_CbiO_domain1"/>
    <property type="match status" value="2"/>
</dbReference>
<dbReference type="InterPro" id="IPR027417">
    <property type="entry name" value="P-loop_NTPase"/>
</dbReference>
<protein>
    <submittedName>
        <fullName evidence="6">ATP-binding cassette domain-containing protein</fullName>
    </submittedName>
</protein>
<evidence type="ECO:0000256" key="1">
    <source>
        <dbReference type="ARBA" id="ARBA00005417"/>
    </source>
</evidence>
<dbReference type="InterPro" id="IPR050095">
    <property type="entry name" value="ECF_ABC_transporter_ATP-bd"/>
</dbReference>
<keyword evidence="2" id="KW-0813">Transport</keyword>
<accession>A0A4S8NYP1</accession>
<evidence type="ECO:0000256" key="4">
    <source>
        <dbReference type="ARBA" id="ARBA00022840"/>
    </source>
</evidence>
<comment type="caution">
    <text evidence="6">The sequence shown here is derived from an EMBL/GenBank/DDBJ whole genome shotgun (WGS) entry which is preliminary data.</text>
</comment>
<reference evidence="6 7" key="1">
    <citation type="journal article" date="2018" name="Int. J. Syst. Evol. Microbiol.">
        <title>Glycomyces paridis sp. nov., isolated from the medicinal plant Paris polyphylla.</title>
        <authorList>
            <person name="Fang X.M."/>
            <person name="Bai J.L."/>
            <person name="Su J."/>
            <person name="Zhao L.L."/>
            <person name="Liu H.Y."/>
            <person name="Ma B.P."/>
            <person name="Zhang Y.Q."/>
            <person name="Yu L.Y."/>
        </authorList>
    </citation>
    <scope>NUCLEOTIDE SEQUENCE [LARGE SCALE GENOMIC DNA]</scope>
    <source>
        <strain evidence="6 7">CPCC 204357</strain>
    </source>
</reference>
<dbReference type="SMART" id="SM00382">
    <property type="entry name" value="AAA"/>
    <property type="match status" value="2"/>
</dbReference>
<dbReference type="InterPro" id="IPR015856">
    <property type="entry name" value="ABC_transpr_CbiO/EcfA_su"/>
</dbReference>
<dbReference type="RefSeq" id="WP_136532178.1">
    <property type="nucleotide sequence ID" value="NZ_STGX01000023.1"/>
</dbReference>
<sequence length="479" mass="50759">MIKVEFRGFAWRHAGRRAQAVSDVDLRVEPGERVLLLGPSGSGKSTLLAALAGLLTADSGEQDGDVLLDGRPALELQPRVGILFQDPETQLVMARSGDDVAFGLENQAVPPDRIWPRVHRALDAVGFPYEPSRDTHALSGGEQQRLALAGVLARRPGLILLDEPTANLDPEGAEAIREALRSALADTEATMIVIEHRVADLLDLVDRVIALGPGGTLIADGPAEKVLAEHGDHLAAQGVWVPGAPVPRRPAPAPGDTALRGEGLTLVHPRADRPALDGVSFDLRAGELLAVTGPNGSGKSTLALLAGGLAAPTRGRATVPGEPRPLHRLPARRLATRVGSVFQDPEHQFVTATVRDELAFGPRQAGWPKDRVDARVSELLERLRLAPLAAANPHTLSGGEARRLSVAGALAAAPGVLLLDEPTFGQDRRTWGELVDLTADIRDEGTALLAVTHDRDFAAALATRELVLDAGRAREGEHR</sequence>
<dbReference type="PANTHER" id="PTHR43553">
    <property type="entry name" value="HEAVY METAL TRANSPORTER"/>
    <property type="match status" value="1"/>
</dbReference>
<dbReference type="Gene3D" id="3.40.50.300">
    <property type="entry name" value="P-loop containing nucleotide triphosphate hydrolases"/>
    <property type="match status" value="2"/>
</dbReference>
<dbReference type="PROSITE" id="PS00211">
    <property type="entry name" value="ABC_TRANSPORTER_1"/>
    <property type="match status" value="2"/>
</dbReference>